<name>A0AC35FIP7_9BILA</name>
<evidence type="ECO:0000313" key="1">
    <source>
        <dbReference type="Proteomes" id="UP000887580"/>
    </source>
</evidence>
<sequence length="234" mass="27325">MILSSSPSTSQATNNFVHRPTRNALQRMESVNRLNDRIRRKLESNNNNNEIYASTSIFDDYIHPKQYHSQVINEEEDGSMDEQQQRIRDIPSETSNRRADRVVDDSFRFISDENGGIGGGGTRRQTPNEKYEKIENNIDRMHLPSQIKKPSNFQRYQSQVAAASAAVQQQQQYSRSQHQHQQPIRLRDSHHHHSKDYHHHKQYPRSLTDPLLNTTKIYSHHIPSSFNDNDDALR</sequence>
<protein>
    <submittedName>
        <fullName evidence="2">Uncharacterized protein</fullName>
    </submittedName>
</protein>
<accession>A0AC35FIP7</accession>
<evidence type="ECO:0000313" key="2">
    <source>
        <dbReference type="WBParaSite" id="PS1159_v2.g17671.t1"/>
    </source>
</evidence>
<dbReference type="WBParaSite" id="PS1159_v2.g17671.t1">
    <property type="protein sequence ID" value="PS1159_v2.g17671.t1"/>
    <property type="gene ID" value="PS1159_v2.g17671"/>
</dbReference>
<proteinExistence type="predicted"/>
<organism evidence="1 2">
    <name type="scientific">Panagrolaimus sp. PS1159</name>
    <dbReference type="NCBI Taxonomy" id="55785"/>
    <lineage>
        <taxon>Eukaryota</taxon>
        <taxon>Metazoa</taxon>
        <taxon>Ecdysozoa</taxon>
        <taxon>Nematoda</taxon>
        <taxon>Chromadorea</taxon>
        <taxon>Rhabditida</taxon>
        <taxon>Tylenchina</taxon>
        <taxon>Panagrolaimomorpha</taxon>
        <taxon>Panagrolaimoidea</taxon>
        <taxon>Panagrolaimidae</taxon>
        <taxon>Panagrolaimus</taxon>
    </lineage>
</organism>
<reference evidence="2" key="1">
    <citation type="submission" date="2022-11" db="UniProtKB">
        <authorList>
            <consortium name="WormBaseParasite"/>
        </authorList>
    </citation>
    <scope>IDENTIFICATION</scope>
</reference>
<dbReference type="Proteomes" id="UP000887580">
    <property type="component" value="Unplaced"/>
</dbReference>